<accession>A0A6B9L9H2</accession>
<feature type="transmembrane region" description="Helical" evidence="3">
    <location>
        <begin position="575"/>
        <end position="594"/>
    </location>
</feature>
<feature type="coiled-coil region" evidence="1">
    <location>
        <begin position="57"/>
        <end position="84"/>
    </location>
</feature>
<evidence type="ECO:0000256" key="1">
    <source>
        <dbReference type="SAM" id="Coils"/>
    </source>
</evidence>
<dbReference type="InterPro" id="IPR016024">
    <property type="entry name" value="ARM-type_fold"/>
</dbReference>
<dbReference type="RefSeq" id="YP_010649286.1">
    <property type="nucleotide sequence ID" value="NC_070765.1"/>
</dbReference>
<feature type="region of interest" description="Disordered" evidence="2">
    <location>
        <begin position="881"/>
        <end position="996"/>
    </location>
</feature>
<keyword evidence="1" id="KW-0175">Coiled coil</keyword>
<sequence>MPDYDLGRARGHIEIDADTRGVDDARAAMRGASQSARDLDARLREVRDRYGENSEQARRASESVERHQVRIRNLQLEYGGLQQRLTAVRQVLRDNAAGTEEHTRARQEEADIVRRLIQVYGQYENTMRRARTQIGDFTNEVDRATRRTRDFRDQINDTDRTVRTLANSITSVLMPAMKSMMVLGAVGAGGGLLGLLGAGGAQGAIAVIAALGSAIAQLSGVVALLPAALGGAVAVMGTFAVAMRGVGDALGAAMENDPKKFAEAIKEMGPAAQSVVRTLASFTDAFKGAMREVQNSFFEPLVGVIEPLVRTWLPLLMNAGQQIARVLGEAGAQIAGWLQRVETISGFQEFITNLVAAMERLMPAFEPFANAFLTLMTVGSQFLPQISDALVRAANSFNDLVQGSAASGSLQRWIQSALDGFSDLWAAIKNIFVALGNLGELNGQGNFLSWLRDVTAQFRAWTESAEGTRAITTFFESISAAGQVLGPILRIVGTALLDVISNLAQVGVGAGGGFISFFQSLADALSILGQNLVASAPQISQILTVLGNTLVQIMEQIGPQLPGLFRDMADVITDLAPHIVTLATALAGLLANLTPTQIEVILGLVVAFQSLATVLPIIIGAIGGLSTIATVLGVSFGAATGIIAGVVVGIGLLVAAIIYCATHWEQVKGVLQSVWDAMKRFAAWIEEAFANAIRSIGDFFTQMWESLRNTVSTWWNEAYEWGRNIVSRFIDGIKDMFQPLSDAWNWLVGEGIDEKNPHSPPRKGPLSGSGDPLAAGQRVSERFATGIQQGAGSVSSAYDSVVGGGGQFSRRGGGADTGVNPNFGGGSNGMNAFVDSLTQDLQAFLSMIRSGFGVFEKIADIFVRTTTVVASLWNQGDNPLTRRGGIFSEDPGLTPEQQRIPGVENYEEPGKPPMPELTTQGNLPDDAPVVPQVNVPGVPSTTTRPAPATPAPPPPAAAPPRPGTPRANAPVPTPANLPTTGTLGNETYGRSDNVGQRTEAGFPQWVYDVAAAFGLGPSTYSGHQTGAAANQGHAPNPQGLNRGIDWWPIRDGKQYTDMSGQSYTPEEVARLQAFAEFLDRNGLAEQVIWRNPQTGQEVGYPHHADFSADYGGHEGHVHSRHSRSIQLPTAPAPADPGAGNRPAPGSDPLTDAGLYPPVSEPRRRRFDAEDFGGIDLQDNAQAPDPRREAIEGNRAARQGTTPQQRPSAPLLPITNFAVRGLGPGSVPYSGRRAPGTRGGATTTDEIQKAIIAEGKARGFSPDQITAALAIAKQETGFWSNRNTPTQGPAGVVAGVYQQSTTSGWGTSEQILDPAYAISRFYDVYGANIEANANMSPLQAAIITQNPSFYTAPRNYPYDRDTMASLPAAQEAWRQYGGTPAAPAPTTTPTRPPAQTPTPPTFGGPSAAPRPTTDDDWMLVPDGWDITQPIPSDIVARNLGITPEEAAGLPPMFYAARPDTVTNVYAPDHPEANTRGVISAPIPTQGGTPGFTETEQNLPFGAKTPIQAFQTAMGHASSIASDAFQVFDNVIKTIGATANLMDMAVRGPSSTEDVNAMIDNFQQYITLAASIAKLVSSTTGMAAGIAGAGGSDPTGGGAAAAGALSAVSAIAGIVQSALEATNMAIDLGQEVYHQVAKYGALLAGTILGGENGFLGGNVRMLLNTATGEVYSYSEDNPMQKTTHNLPDWFSRAYGGTRPELQPPRLAQVNIFAGPGQTPRDMMNESMWLVNNDAAAASVAGVD</sequence>
<evidence type="ECO:0000313" key="4">
    <source>
        <dbReference type="EMBL" id="QHB37443.1"/>
    </source>
</evidence>
<keyword evidence="3" id="KW-1133">Transmembrane helix</keyword>
<keyword evidence="3" id="KW-0812">Transmembrane</keyword>
<feature type="region of interest" description="Disordered" evidence="2">
    <location>
        <begin position="1094"/>
        <end position="1160"/>
    </location>
</feature>
<feature type="transmembrane region" description="Helical" evidence="3">
    <location>
        <begin position="182"/>
        <end position="215"/>
    </location>
</feature>
<feature type="region of interest" description="Disordered" evidence="2">
    <location>
        <begin position="752"/>
        <end position="774"/>
    </location>
</feature>
<feature type="region of interest" description="Disordered" evidence="2">
    <location>
        <begin position="1376"/>
        <end position="1415"/>
    </location>
</feature>
<feature type="compositionally biased region" description="Low complexity" evidence="2">
    <location>
        <begin position="928"/>
        <end position="946"/>
    </location>
</feature>
<dbReference type="KEGG" id="vg:77924833"/>
<feature type="transmembrane region" description="Helical" evidence="3">
    <location>
        <begin position="634"/>
        <end position="659"/>
    </location>
</feature>
<feature type="compositionally biased region" description="Pro residues" evidence="2">
    <location>
        <begin position="1389"/>
        <end position="1401"/>
    </location>
</feature>
<dbReference type="EMBL" id="MN813687">
    <property type="protein sequence ID" value="QHB37443.1"/>
    <property type="molecule type" value="Genomic_DNA"/>
</dbReference>
<gene>
    <name evidence="4" type="primary">37</name>
    <name evidence="4" type="ORF">SEA_ONYINYE_37</name>
</gene>
<evidence type="ECO:0000256" key="3">
    <source>
        <dbReference type="SAM" id="Phobius"/>
    </source>
</evidence>
<organism evidence="4 5">
    <name type="scientific">Mycobacterium phage Onyinye</name>
    <dbReference type="NCBI Taxonomy" id="2686235"/>
    <lineage>
        <taxon>Viruses</taxon>
        <taxon>Duplodnaviria</taxon>
        <taxon>Heunggongvirae</taxon>
        <taxon>Uroviricota</taxon>
        <taxon>Caudoviricetes</taxon>
        <taxon>Onyinyevirus</taxon>
        <taxon>Onyinyevirus onyinye</taxon>
    </lineage>
</organism>
<feature type="compositionally biased region" description="Basic and acidic residues" evidence="2">
    <location>
        <begin position="1100"/>
        <end position="1117"/>
    </location>
</feature>
<name>A0A6B9L9H2_9CAUD</name>
<dbReference type="Proteomes" id="UP000463915">
    <property type="component" value="Segment"/>
</dbReference>
<feature type="compositionally biased region" description="Low complexity" evidence="2">
    <location>
        <begin position="1135"/>
        <end position="1144"/>
    </location>
</feature>
<dbReference type="GeneID" id="77924833"/>
<feature type="compositionally biased region" description="Pro residues" evidence="2">
    <location>
        <begin position="947"/>
        <end position="963"/>
    </location>
</feature>
<proteinExistence type="predicted"/>
<evidence type="ECO:0000256" key="2">
    <source>
        <dbReference type="SAM" id="MobiDB-lite"/>
    </source>
</evidence>
<evidence type="ECO:0000313" key="5">
    <source>
        <dbReference type="Proteomes" id="UP000463915"/>
    </source>
</evidence>
<protein>
    <submittedName>
        <fullName evidence="4">Tape measure protein</fullName>
    </submittedName>
</protein>
<feature type="compositionally biased region" description="Low complexity" evidence="2">
    <location>
        <begin position="1376"/>
        <end position="1388"/>
    </location>
</feature>
<dbReference type="SUPFAM" id="SSF48371">
    <property type="entry name" value="ARM repeat"/>
    <property type="match status" value="1"/>
</dbReference>
<keyword evidence="3" id="KW-0472">Membrane</keyword>
<feature type="transmembrane region" description="Helical" evidence="3">
    <location>
        <begin position="221"/>
        <end position="242"/>
    </location>
</feature>
<reference evidence="4 5" key="1">
    <citation type="submission" date="2019-12" db="EMBL/GenBank/DDBJ databases">
        <authorList>
            <person name="Ayuk M.A."/>
            <person name="Robinson C.J."/>
            <person name="Anderson W.A."/>
            <person name="Ullah H."/>
            <person name="Gugssa A."/>
            <person name="Somiranjan G."/>
            <person name="Allen A."/>
            <person name="Lourds M.F."/>
            <person name="Quagraine B.K."/>
            <person name="Smith M."/>
            <person name="Moore M."/>
            <person name="Oliver J."/>
            <person name="Irabor E."/>
            <person name="Roy S.D."/>
            <person name="Bassey G."/>
            <person name="Louis B.N."/>
            <person name="Adu D."/>
            <person name="Akhimien C.E."/>
            <person name="Annor K."/>
            <person name="Archibald A."/>
            <person name="Ashagre K.C."/>
            <person name="Baity M.R."/>
            <person name="Barnes K.J."/>
            <person name="Barrios L.E."/>
            <person name="Black A.C."/>
            <person name="Bowen'Kauth M.S."/>
            <person name="Bowman K.N."/>
            <person name="Breaux D.L."/>
            <person name="Brooks J.A."/>
            <person name="Bwayili H.A."/>
            <person name="Caine T."/>
            <person name="Williams A.Y."/>
            <person name="Norris L.J."/>
            <person name="Nwozo E.O."/>
            <person name="Prosper P.L."/>
            <person name="Rankin N.A."/>
            <person name="Richardson K.M."/>
            <person name="Robinson D.M."/>
            <person name="Salters D.J."/>
            <person name="Savage M.A."/>
            <person name="Solomon S.M."/>
            <person name="Williams L.R."/>
            <person name="Curtis N."/>
            <person name="Garlena R.A."/>
            <person name="Russell D.A."/>
            <person name="Pope W.H."/>
            <person name="Jacobs-Sera D."/>
            <person name="Hatfull G.F."/>
        </authorList>
    </citation>
    <scope>NUCLEOTIDE SEQUENCE [LARGE SCALE GENOMIC DNA]</scope>
</reference>
<keyword evidence="5" id="KW-1185">Reference proteome</keyword>
<feature type="compositionally biased region" description="Polar residues" evidence="2">
    <location>
        <begin position="976"/>
        <end position="996"/>
    </location>
</feature>